<organism evidence="2">
    <name type="scientific">Mycobacterium leprae</name>
    <dbReference type="NCBI Taxonomy" id="1769"/>
    <lineage>
        <taxon>Bacteria</taxon>
        <taxon>Bacillati</taxon>
        <taxon>Actinomycetota</taxon>
        <taxon>Actinomycetes</taxon>
        <taxon>Mycobacteriales</taxon>
        <taxon>Mycobacteriaceae</taxon>
        <taxon>Mycobacterium</taxon>
    </lineage>
</organism>
<proteinExistence type="predicted"/>
<protein>
    <submittedName>
        <fullName evidence="2">B1308_F1_8</fullName>
    </submittedName>
</protein>
<sequence>MSKWWCAGRPATPTGWRSRNSRNSSQRNACRMCRGPGGSVLRSRRRVGLGGRHYRCVRTTIGPVGPAWG</sequence>
<feature type="compositionally biased region" description="Low complexity" evidence="1">
    <location>
        <begin position="17"/>
        <end position="28"/>
    </location>
</feature>
<evidence type="ECO:0000313" key="2">
    <source>
        <dbReference type="EMBL" id="AAA85937.1"/>
    </source>
</evidence>
<reference evidence="2" key="1">
    <citation type="submission" date="1994-03" db="EMBL/GenBank/DDBJ databases">
        <authorList>
            <person name="Robison K."/>
        </authorList>
    </citation>
    <scope>NUCLEOTIDE SEQUENCE</scope>
</reference>
<accession>Q49660</accession>
<feature type="region of interest" description="Disordered" evidence="1">
    <location>
        <begin position="1"/>
        <end position="29"/>
    </location>
</feature>
<reference evidence="2" key="2">
    <citation type="journal article" date="1995" name="Gene">
        <title>Genomic organization of the mycobacterial sigma gene cluster.</title>
        <authorList>
            <person name="Doukhan L."/>
            <person name="Predich M."/>
            <person name="Nair G."/>
            <person name="Dussurget O."/>
            <person name="Mandic-Mulec I."/>
            <person name="Cole S.T."/>
            <person name="Smith D.R."/>
            <person name="Smith I."/>
        </authorList>
    </citation>
    <scope>NUCLEOTIDE SEQUENCE</scope>
</reference>
<name>Q49660_MYCLR</name>
<dbReference type="AlphaFoldDB" id="Q49660"/>
<dbReference type="EMBL" id="U00012">
    <property type="protein sequence ID" value="AAA85937.1"/>
    <property type="molecule type" value="Genomic_DNA"/>
</dbReference>
<evidence type="ECO:0000256" key="1">
    <source>
        <dbReference type="SAM" id="MobiDB-lite"/>
    </source>
</evidence>